<proteinExistence type="predicted"/>
<organism evidence="1 2">
    <name type="scientific">Protea cynaroides</name>
    <dbReference type="NCBI Taxonomy" id="273540"/>
    <lineage>
        <taxon>Eukaryota</taxon>
        <taxon>Viridiplantae</taxon>
        <taxon>Streptophyta</taxon>
        <taxon>Embryophyta</taxon>
        <taxon>Tracheophyta</taxon>
        <taxon>Spermatophyta</taxon>
        <taxon>Magnoliopsida</taxon>
        <taxon>Proteales</taxon>
        <taxon>Proteaceae</taxon>
        <taxon>Protea</taxon>
    </lineage>
</organism>
<sequence>MLMKIGKFIDQTINELTFQLRIGRYELFMIYLNKIELLNQIIPNKTVSEVDAFILSKGDKFLPKEVLASVEGEFKRELIPSKSSDENVPEHITRFQGLFAINGYLEDMKRQNKPISRKLGFEIHGFNLELSGLPAEIITHMMASCISDPDYQPSTDDNCYTFLRWVERRVKSIWLDTQFDQSTSSSSSSSQKVSCKFYMENCYPHVEPHFYDNQENVVTRNGNTSRESVNVGSMLVKRSDF</sequence>
<dbReference type="EMBL" id="JAMYWD010000012">
    <property type="protein sequence ID" value="KAJ4953002.1"/>
    <property type="molecule type" value="Genomic_DNA"/>
</dbReference>
<name>A0A9Q0GRX7_9MAGN</name>
<accession>A0A9Q0GRX7</accession>
<protein>
    <submittedName>
        <fullName evidence="1">Uncharacterized protein</fullName>
    </submittedName>
</protein>
<dbReference type="AlphaFoldDB" id="A0A9Q0GRX7"/>
<comment type="caution">
    <text evidence="1">The sequence shown here is derived from an EMBL/GenBank/DDBJ whole genome shotgun (WGS) entry which is preliminary data.</text>
</comment>
<evidence type="ECO:0000313" key="2">
    <source>
        <dbReference type="Proteomes" id="UP001141806"/>
    </source>
</evidence>
<evidence type="ECO:0000313" key="1">
    <source>
        <dbReference type="EMBL" id="KAJ4953002.1"/>
    </source>
</evidence>
<keyword evidence="2" id="KW-1185">Reference proteome</keyword>
<gene>
    <name evidence="1" type="ORF">NE237_029834</name>
</gene>
<dbReference type="Proteomes" id="UP001141806">
    <property type="component" value="Unassembled WGS sequence"/>
</dbReference>
<reference evidence="1" key="1">
    <citation type="journal article" date="2023" name="Plant J.">
        <title>The genome of the king protea, Protea cynaroides.</title>
        <authorList>
            <person name="Chang J."/>
            <person name="Duong T.A."/>
            <person name="Schoeman C."/>
            <person name="Ma X."/>
            <person name="Roodt D."/>
            <person name="Barker N."/>
            <person name="Li Z."/>
            <person name="Van de Peer Y."/>
            <person name="Mizrachi E."/>
        </authorList>
    </citation>
    <scope>NUCLEOTIDE SEQUENCE</scope>
    <source>
        <tissue evidence="1">Young leaves</tissue>
    </source>
</reference>